<evidence type="ECO:0000313" key="1">
    <source>
        <dbReference type="EMBL" id="MFB9062516.1"/>
    </source>
</evidence>
<dbReference type="RefSeq" id="WP_290267468.1">
    <property type="nucleotide sequence ID" value="NZ_JAUFQQ010000005.1"/>
</dbReference>
<organism evidence="1 2">
    <name type="scientific">Flavobacterium branchiarum</name>
    <dbReference type="NCBI Taxonomy" id="1114870"/>
    <lineage>
        <taxon>Bacteria</taxon>
        <taxon>Pseudomonadati</taxon>
        <taxon>Bacteroidota</taxon>
        <taxon>Flavobacteriia</taxon>
        <taxon>Flavobacteriales</taxon>
        <taxon>Flavobacteriaceae</taxon>
        <taxon>Flavobacterium</taxon>
    </lineage>
</organism>
<evidence type="ECO:0000313" key="2">
    <source>
        <dbReference type="Proteomes" id="UP001589589"/>
    </source>
</evidence>
<dbReference type="Proteomes" id="UP001589589">
    <property type="component" value="Unassembled WGS sequence"/>
</dbReference>
<protein>
    <submittedName>
        <fullName evidence="1">Uncharacterized protein</fullName>
    </submittedName>
</protein>
<name>A0ABV5FG44_9FLAO</name>
<reference evidence="1 2" key="1">
    <citation type="submission" date="2024-09" db="EMBL/GenBank/DDBJ databases">
        <authorList>
            <person name="Sun Q."/>
            <person name="Mori K."/>
        </authorList>
    </citation>
    <scope>NUCLEOTIDE SEQUENCE [LARGE SCALE GENOMIC DNA]</scope>
    <source>
        <strain evidence="1 2">CECT 7908</strain>
    </source>
</reference>
<keyword evidence="2" id="KW-1185">Reference proteome</keyword>
<sequence>MRTALIRKLKERGYYIKSVEITIKARIFLFFDELNNFCLENEVITEFRDREVKVGEVYIIPNDRDLVRVIEKAKVKI</sequence>
<gene>
    <name evidence="1" type="ORF">ACFFUQ_00680</name>
</gene>
<proteinExistence type="predicted"/>
<dbReference type="EMBL" id="JBHMEX010000003">
    <property type="protein sequence ID" value="MFB9062516.1"/>
    <property type="molecule type" value="Genomic_DNA"/>
</dbReference>
<accession>A0ABV5FG44</accession>
<comment type="caution">
    <text evidence="1">The sequence shown here is derived from an EMBL/GenBank/DDBJ whole genome shotgun (WGS) entry which is preliminary data.</text>
</comment>